<reference evidence="1 2" key="1">
    <citation type="submission" date="2018-03" db="EMBL/GenBank/DDBJ databases">
        <title>Whole genome sequencing of Histamine producing bacteria.</title>
        <authorList>
            <person name="Butler K."/>
        </authorList>
    </citation>
    <scope>NUCLEOTIDE SEQUENCE [LARGE SCALE GENOMIC DNA]</scope>
    <source>
        <strain evidence="1 2">DSM 23343</strain>
    </source>
</reference>
<organism evidence="1 2">
    <name type="scientific">Photobacterium aquimaris</name>
    <dbReference type="NCBI Taxonomy" id="512643"/>
    <lineage>
        <taxon>Bacteria</taxon>
        <taxon>Pseudomonadati</taxon>
        <taxon>Pseudomonadota</taxon>
        <taxon>Gammaproteobacteria</taxon>
        <taxon>Vibrionales</taxon>
        <taxon>Vibrionaceae</taxon>
        <taxon>Photobacterium</taxon>
    </lineage>
</organism>
<evidence type="ECO:0000313" key="2">
    <source>
        <dbReference type="Proteomes" id="UP000241858"/>
    </source>
</evidence>
<dbReference type="RefSeq" id="WP_060996873.1">
    <property type="nucleotide sequence ID" value="NZ_LNQZ01000002.1"/>
</dbReference>
<protein>
    <submittedName>
        <fullName evidence="1">Uncharacterized protein</fullName>
    </submittedName>
</protein>
<dbReference type="Proteomes" id="UP000241858">
    <property type="component" value="Unassembled WGS sequence"/>
</dbReference>
<evidence type="ECO:0000313" key="1">
    <source>
        <dbReference type="EMBL" id="PSU03948.1"/>
    </source>
</evidence>
<dbReference type="EMBL" id="PYLY01000020">
    <property type="protein sequence ID" value="PSU03948.1"/>
    <property type="molecule type" value="Genomic_DNA"/>
</dbReference>
<dbReference type="OrthoDB" id="6402419at2"/>
<name>A0A2T3HXA7_9GAMM</name>
<sequence length="386" mass="44981">MNSKNEIHPAVLVMETNMLAAIGDKRITAFRDLINDNNRFVLKAYANKQGKNQWNLICSSIDWISVAIRNLHSFPALDSNIDVRVMQIYSLISSIDIVNEAVMQLHRVFFGHSSRLQPFKGEKFIFSERIFDKDDNDYFKEIRACFGAHPVNLNGEGKEKRFASWPYEEFTKSSCDLEVRLYSNDPNKDDIVLGLNIKELVAFLQSRYQYLDNISLEIERQYELCKQELALTPIAHCRDMRESVDILLKENESRFNNDYYLSTLEELALLLSTHLSETELAEEVLKFKNNLEPLIEELRQNLQEVNIVDLQHDDLLNPTSNIESTLQYELPKFYSCVLGHRRYEDPLFEFYLKRINEVSSDKYQLKVSDSDGQLLLKLKLILTNIS</sequence>
<gene>
    <name evidence="1" type="ORF">C0W81_11050</name>
</gene>
<accession>A0A2T3HXA7</accession>
<proteinExistence type="predicted"/>
<dbReference type="AlphaFoldDB" id="A0A2T3HXA7"/>
<comment type="caution">
    <text evidence="1">The sequence shown here is derived from an EMBL/GenBank/DDBJ whole genome shotgun (WGS) entry which is preliminary data.</text>
</comment>